<comment type="caution">
    <text evidence="3">The sequence shown here is derived from an EMBL/GenBank/DDBJ whole genome shotgun (WGS) entry which is preliminary data.</text>
</comment>
<feature type="transmembrane region" description="Helical" evidence="2">
    <location>
        <begin position="40"/>
        <end position="63"/>
    </location>
</feature>
<sequence>MNDLDDFRAALRQPPSEPFAEPDLTRIMADGTRIRRRRRVLTTTGGLAAAVVVVLVVVFAVQWRQPASVPVAQPPAPPSAASSVPPPTTATEPPPEPLGDVVGTGISTAAGEIVIFAKAVDEPQILPGIHFGLVAGFRKGGNLEPVLATNEFRGSDRSFGFHATDGGEVLRDQVIPVFGYFAGAATKITTTVHGKTVEAKLANWTADPSVVIFWFATTDVPDSASLTPLIAYDKNGNRLTK</sequence>
<feature type="compositionally biased region" description="Pro residues" evidence="1">
    <location>
        <begin position="72"/>
        <end position="97"/>
    </location>
</feature>
<evidence type="ECO:0000313" key="4">
    <source>
        <dbReference type="Proteomes" id="UP001304298"/>
    </source>
</evidence>
<keyword evidence="4" id="KW-1185">Reference proteome</keyword>
<protein>
    <submittedName>
        <fullName evidence="3">Uncharacterized protein</fullName>
    </submittedName>
</protein>
<evidence type="ECO:0000256" key="1">
    <source>
        <dbReference type="SAM" id="MobiDB-lite"/>
    </source>
</evidence>
<keyword evidence="2" id="KW-0812">Transmembrane</keyword>
<feature type="region of interest" description="Disordered" evidence="1">
    <location>
        <begin position="69"/>
        <end position="103"/>
    </location>
</feature>
<evidence type="ECO:0000256" key="2">
    <source>
        <dbReference type="SAM" id="Phobius"/>
    </source>
</evidence>
<keyword evidence="2" id="KW-0472">Membrane</keyword>
<dbReference type="Proteomes" id="UP001304298">
    <property type="component" value="Unassembled WGS sequence"/>
</dbReference>
<organism evidence="3 4">
    <name type="scientific">Amycolatopsis heterodermiae</name>
    <dbReference type="NCBI Taxonomy" id="3110235"/>
    <lineage>
        <taxon>Bacteria</taxon>
        <taxon>Bacillati</taxon>
        <taxon>Actinomycetota</taxon>
        <taxon>Actinomycetes</taxon>
        <taxon>Pseudonocardiales</taxon>
        <taxon>Pseudonocardiaceae</taxon>
        <taxon>Amycolatopsis</taxon>
    </lineage>
</organism>
<accession>A0ABU5RMS7</accession>
<name>A0ABU5RMS7_9PSEU</name>
<dbReference type="RefSeq" id="WP_323337751.1">
    <property type="nucleotide sequence ID" value="NZ_JAYFSI010000025.1"/>
</dbReference>
<feature type="region of interest" description="Disordered" evidence="1">
    <location>
        <begin position="1"/>
        <end position="22"/>
    </location>
</feature>
<evidence type="ECO:0000313" key="3">
    <source>
        <dbReference type="EMBL" id="MEA5367618.1"/>
    </source>
</evidence>
<proteinExistence type="predicted"/>
<gene>
    <name evidence="3" type="ORF">VA596_49365</name>
</gene>
<reference evidence="3 4" key="1">
    <citation type="submission" date="2023-12" db="EMBL/GenBank/DDBJ databases">
        <title>Amycolatopsis sp. V23-08.</title>
        <authorList>
            <person name="Somphong A."/>
        </authorList>
    </citation>
    <scope>NUCLEOTIDE SEQUENCE [LARGE SCALE GENOMIC DNA]</scope>
    <source>
        <strain evidence="3 4">V23-08</strain>
    </source>
</reference>
<keyword evidence="2" id="KW-1133">Transmembrane helix</keyword>
<dbReference type="EMBL" id="JAYFSI010000025">
    <property type="protein sequence ID" value="MEA5367618.1"/>
    <property type="molecule type" value="Genomic_DNA"/>
</dbReference>